<dbReference type="InterPro" id="IPR029261">
    <property type="entry name" value="Transposase_Znf"/>
</dbReference>
<dbReference type="EMBL" id="SOEY01000005">
    <property type="protein sequence ID" value="TFB76681.1"/>
    <property type="molecule type" value="Genomic_DNA"/>
</dbReference>
<feature type="non-terminal residue" evidence="2">
    <location>
        <position position="108"/>
    </location>
</feature>
<evidence type="ECO:0000259" key="1">
    <source>
        <dbReference type="Pfam" id="PF14690"/>
    </source>
</evidence>
<reference evidence="2 3" key="1">
    <citation type="submission" date="2019-03" db="EMBL/GenBank/DDBJ databases">
        <title>Genomics of glacier-inhabiting Cryobacterium strains.</title>
        <authorList>
            <person name="Liu Q."/>
            <person name="Xin Y.-H."/>
        </authorList>
    </citation>
    <scope>NUCLEOTIDE SEQUENCE [LARGE SCALE GENOMIC DNA]</scope>
    <source>
        <strain evidence="2 3">HLT2-23</strain>
    </source>
</reference>
<evidence type="ECO:0000313" key="2">
    <source>
        <dbReference type="EMBL" id="TFB76681.1"/>
    </source>
</evidence>
<feature type="domain" description="Transposase IS204/IS1001/IS1096/IS1165 zinc-finger" evidence="1">
    <location>
        <begin position="41"/>
        <end position="86"/>
    </location>
</feature>
<accession>A0A4R8V2W4</accession>
<name>A0A4R8V2W4_9MICO</name>
<organism evidence="2 3">
    <name type="scientific">Cryobacterium glaciale</name>
    <dbReference type="NCBI Taxonomy" id="1259145"/>
    <lineage>
        <taxon>Bacteria</taxon>
        <taxon>Bacillati</taxon>
        <taxon>Actinomycetota</taxon>
        <taxon>Actinomycetes</taxon>
        <taxon>Micrococcales</taxon>
        <taxon>Microbacteriaceae</taxon>
        <taxon>Cryobacterium</taxon>
    </lineage>
</organism>
<sequence length="108" mass="12361">MRTLRIWRTLLGVENTFVEDIDLDLEGRILIASVRPMAPRRNRCGSCQKRSPRYDLGDGRRRWRGLNVGSIQLHLEADAPRVSCRVHGVTVAAVPWARHQSGHTLFFD</sequence>
<protein>
    <submittedName>
        <fullName evidence="2">Transposase family protein</fullName>
    </submittedName>
</protein>
<dbReference type="AlphaFoldDB" id="A0A4R8V2W4"/>
<dbReference type="Proteomes" id="UP000298173">
    <property type="component" value="Unassembled WGS sequence"/>
</dbReference>
<dbReference type="Pfam" id="PF14690">
    <property type="entry name" value="Zn_ribbon_ISL3"/>
    <property type="match status" value="1"/>
</dbReference>
<proteinExistence type="predicted"/>
<comment type="caution">
    <text evidence="2">The sequence shown here is derived from an EMBL/GenBank/DDBJ whole genome shotgun (WGS) entry which is preliminary data.</text>
</comment>
<keyword evidence="3" id="KW-1185">Reference proteome</keyword>
<dbReference type="OrthoDB" id="3238779at2"/>
<dbReference type="RefSeq" id="WP_134501314.1">
    <property type="nucleotide sequence ID" value="NZ_SOEY01000005.1"/>
</dbReference>
<evidence type="ECO:0000313" key="3">
    <source>
        <dbReference type="Proteomes" id="UP000298173"/>
    </source>
</evidence>
<gene>
    <name evidence="2" type="ORF">E3O06_01725</name>
</gene>